<comment type="caution">
    <text evidence="2">The sequence shown here is derived from an EMBL/GenBank/DDBJ whole genome shotgun (WGS) entry which is preliminary data.</text>
</comment>
<feature type="region of interest" description="Disordered" evidence="1">
    <location>
        <begin position="120"/>
        <end position="211"/>
    </location>
</feature>
<protein>
    <submittedName>
        <fullName evidence="2">Uncharacterized protein</fullName>
    </submittedName>
</protein>
<dbReference type="EMBL" id="BQNB010021418">
    <property type="protein sequence ID" value="GJU06188.1"/>
    <property type="molecule type" value="Genomic_DNA"/>
</dbReference>
<sequence>MEKEVNELKNVDHSSALLAKIKSKVLTIVNEYLGTSLDDALYKVLQKHTADLVNEHSVPTDVVEKLKQQYKPQKSVEDICKIKMEHIEKQQEPKYEIHKALYHALMELILEDEDAMDKGVADKLKKKKPDDADRDECPPDGSNQGLKRAKTSKDSAQAEEIVFEAGDTQRPQNLGDDIGNTNEPPVVNLDPKEWFKKPERPPTRDPEWNEGKIVDNKPIQKWLSDLTKAEKPSKTFHELMSTLIDFSAFVMNRLQISDLTQDILVGPAYNILKGTYRSYIELEYNMEECYRQIILVEYFFNHNLAYLQGGSTGRTYSTSLTKTKAAKYDLPRIKDMVPILQITNVKVNVWYGYVHLEEIKVQRSNQKLYRFMEGDFPRFYLNDIEDMLLLVVQKRLFNLKGEDIVHLAAALCMFTRRIVVQKRVEDLQLGVESYQKKLNISKIRIRKEDLSGRAPYTSLSDPQ</sequence>
<proteinExistence type="predicted"/>
<feature type="compositionally biased region" description="Basic and acidic residues" evidence="1">
    <location>
        <begin position="190"/>
        <end position="211"/>
    </location>
</feature>
<feature type="compositionally biased region" description="Basic and acidic residues" evidence="1">
    <location>
        <begin position="120"/>
        <end position="137"/>
    </location>
</feature>
<reference evidence="2" key="1">
    <citation type="journal article" date="2022" name="Int. J. Mol. Sci.">
        <title>Draft Genome of Tanacetum Coccineum: Genomic Comparison of Closely Related Tanacetum-Family Plants.</title>
        <authorList>
            <person name="Yamashiro T."/>
            <person name="Shiraishi A."/>
            <person name="Nakayama K."/>
            <person name="Satake H."/>
        </authorList>
    </citation>
    <scope>NUCLEOTIDE SEQUENCE</scope>
</reference>
<organism evidence="2 3">
    <name type="scientific">Tanacetum coccineum</name>
    <dbReference type="NCBI Taxonomy" id="301880"/>
    <lineage>
        <taxon>Eukaryota</taxon>
        <taxon>Viridiplantae</taxon>
        <taxon>Streptophyta</taxon>
        <taxon>Embryophyta</taxon>
        <taxon>Tracheophyta</taxon>
        <taxon>Spermatophyta</taxon>
        <taxon>Magnoliopsida</taxon>
        <taxon>eudicotyledons</taxon>
        <taxon>Gunneridae</taxon>
        <taxon>Pentapetalae</taxon>
        <taxon>asterids</taxon>
        <taxon>campanulids</taxon>
        <taxon>Asterales</taxon>
        <taxon>Asteraceae</taxon>
        <taxon>Asteroideae</taxon>
        <taxon>Anthemideae</taxon>
        <taxon>Anthemidinae</taxon>
        <taxon>Tanacetum</taxon>
    </lineage>
</organism>
<evidence type="ECO:0000256" key="1">
    <source>
        <dbReference type="SAM" id="MobiDB-lite"/>
    </source>
</evidence>
<reference evidence="2" key="2">
    <citation type="submission" date="2022-01" db="EMBL/GenBank/DDBJ databases">
        <authorList>
            <person name="Yamashiro T."/>
            <person name="Shiraishi A."/>
            <person name="Satake H."/>
            <person name="Nakayama K."/>
        </authorList>
    </citation>
    <scope>NUCLEOTIDE SEQUENCE</scope>
</reference>
<gene>
    <name evidence="2" type="ORF">Tco_1122618</name>
</gene>
<keyword evidence="3" id="KW-1185">Reference proteome</keyword>
<evidence type="ECO:0000313" key="2">
    <source>
        <dbReference type="EMBL" id="GJU06188.1"/>
    </source>
</evidence>
<accession>A0ABQ5J123</accession>
<name>A0ABQ5J123_9ASTR</name>
<dbReference type="Proteomes" id="UP001151760">
    <property type="component" value="Unassembled WGS sequence"/>
</dbReference>
<evidence type="ECO:0000313" key="3">
    <source>
        <dbReference type="Proteomes" id="UP001151760"/>
    </source>
</evidence>